<feature type="non-terminal residue" evidence="1">
    <location>
        <position position="54"/>
    </location>
</feature>
<protein>
    <submittedName>
        <fullName evidence="1">4186_t:CDS:1</fullName>
    </submittedName>
</protein>
<evidence type="ECO:0000313" key="2">
    <source>
        <dbReference type="Proteomes" id="UP000789739"/>
    </source>
</evidence>
<gene>
    <name evidence="1" type="ORF">PBRASI_LOCUS11663</name>
</gene>
<accession>A0A9N9EG40</accession>
<dbReference type="EMBL" id="CAJVPI010006330">
    <property type="protein sequence ID" value="CAG8678253.1"/>
    <property type="molecule type" value="Genomic_DNA"/>
</dbReference>
<dbReference type="Proteomes" id="UP000789739">
    <property type="component" value="Unassembled WGS sequence"/>
</dbReference>
<name>A0A9N9EG40_9GLOM</name>
<feature type="non-terminal residue" evidence="1">
    <location>
        <position position="1"/>
    </location>
</feature>
<proteinExistence type="predicted"/>
<sequence>YAYAGDIKARSENVCALMLFRISNEVYANIRPNKGLGLLYANEQIMQIYVMQID</sequence>
<organism evidence="1 2">
    <name type="scientific">Paraglomus brasilianum</name>
    <dbReference type="NCBI Taxonomy" id="144538"/>
    <lineage>
        <taxon>Eukaryota</taxon>
        <taxon>Fungi</taxon>
        <taxon>Fungi incertae sedis</taxon>
        <taxon>Mucoromycota</taxon>
        <taxon>Glomeromycotina</taxon>
        <taxon>Glomeromycetes</taxon>
        <taxon>Paraglomerales</taxon>
        <taxon>Paraglomeraceae</taxon>
        <taxon>Paraglomus</taxon>
    </lineage>
</organism>
<dbReference type="AlphaFoldDB" id="A0A9N9EG40"/>
<reference evidence="1" key="1">
    <citation type="submission" date="2021-06" db="EMBL/GenBank/DDBJ databases">
        <authorList>
            <person name="Kallberg Y."/>
            <person name="Tangrot J."/>
            <person name="Rosling A."/>
        </authorList>
    </citation>
    <scope>NUCLEOTIDE SEQUENCE</scope>
    <source>
        <strain evidence="1">BR232B</strain>
    </source>
</reference>
<evidence type="ECO:0000313" key="1">
    <source>
        <dbReference type="EMBL" id="CAG8678253.1"/>
    </source>
</evidence>
<comment type="caution">
    <text evidence="1">The sequence shown here is derived from an EMBL/GenBank/DDBJ whole genome shotgun (WGS) entry which is preliminary data.</text>
</comment>
<keyword evidence="2" id="KW-1185">Reference proteome</keyword>